<dbReference type="EMBL" id="QEFC01004488">
    <property type="protein sequence ID" value="KAE9445137.1"/>
    <property type="molecule type" value="Genomic_DNA"/>
</dbReference>
<comment type="caution">
    <text evidence="1">The sequence shown here is derived from an EMBL/GenBank/DDBJ whole genome shotgun (WGS) entry which is preliminary data.</text>
</comment>
<gene>
    <name evidence="1" type="ORF">C3L33_22965</name>
</gene>
<dbReference type="Gene3D" id="2.10.25.10">
    <property type="entry name" value="Laminin"/>
    <property type="match status" value="1"/>
</dbReference>
<dbReference type="AlphaFoldDB" id="A0A6A4KPP5"/>
<sequence length="197" mass="22481">MVDYQWFSNKDIFAARDMEYVPAVLDWALNGTCNMSESFCGANAHCLYNDNTSWNPECFCDKGYEGNPYLPSGSDVKTRIPRGLRFINASIRSIYPNNLPYGCKYAFMVDYQWFNDKDIFNEVRETEYVPAVLDWVYSKNTTCNTSGSFCGANAYCLDNAHTSWSPECFCDKGYEGNPYLPSGCQGKVFLFLVLFAY</sequence>
<evidence type="ECO:0000313" key="1">
    <source>
        <dbReference type="EMBL" id="KAE9445137.1"/>
    </source>
</evidence>
<accession>A0A6A4KPP5</accession>
<name>A0A6A4KPP5_9ERIC</name>
<dbReference type="OrthoDB" id="4062651at2759"/>
<dbReference type="PANTHER" id="PTHR33491">
    <property type="entry name" value="OSJNBA0016N04.9 PROTEIN"/>
    <property type="match status" value="1"/>
</dbReference>
<reference evidence="1" key="1">
    <citation type="journal article" date="2019" name="Genome Biol. Evol.">
        <title>The Rhododendron genome and chromosomal organization provide insight into shared whole-genome duplications across the heath family (Ericaceae).</title>
        <authorList>
            <person name="Soza V.L."/>
            <person name="Lindsley D."/>
            <person name="Waalkes A."/>
            <person name="Ramage E."/>
            <person name="Patwardhan R.P."/>
            <person name="Burton J.N."/>
            <person name="Adey A."/>
            <person name="Kumar A."/>
            <person name="Qiu R."/>
            <person name="Shendure J."/>
            <person name="Hall B."/>
        </authorList>
    </citation>
    <scope>NUCLEOTIDE SEQUENCE</scope>
    <source>
        <strain evidence="1">RSF 1966-606</strain>
    </source>
</reference>
<proteinExistence type="predicted"/>
<organism evidence="1">
    <name type="scientific">Rhododendron williamsianum</name>
    <dbReference type="NCBI Taxonomy" id="262921"/>
    <lineage>
        <taxon>Eukaryota</taxon>
        <taxon>Viridiplantae</taxon>
        <taxon>Streptophyta</taxon>
        <taxon>Embryophyta</taxon>
        <taxon>Tracheophyta</taxon>
        <taxon>Spermatophyta</taxon>
        <taxon>Magnoliopsida</taxon>
        <taxon>eudicotyledons</taxon>
        <taxon>Gunneridae</taxon>
        <taxon>Pentapetalae</taxon>
        <taxon>asterids</taxon>
        <taxon>Ericales</taxon>
        <taxon>Ericaceae</taxon>
        <taxon>Ericoideae</taxon>
        <taxon>Rhodoreae</taxon>
        <taxon>Rhododendron</taxon>
    </lineage>
</organism>
<protein>
    <recommendedName>
        <fullName evidence="2">EGF-like domain-containing protein</fullName>
    </recommendedName>
</protein>
<feature type="non-terminal residue" evidence="1">
    <location>
        <position position="1"/>
    </location>
</feature>
<evidence type="ECO:0008006" key="2">
    <source>
        <dbReference type="Google" id="ProtNLM"/>
    </source>
</evidence>